<keyword evidence="3 9" id="KW-1003">Cell membrane</keyword>
<proteinExistence type="inferred from homology"/>
<protein>
    <recommendedName>
        <fullName evidence="9">Sec-independent protein translocase protein TatA</fullName>
    </recommendedName>
</protein>
<dbReference type="GO" id="GO:0033281">
    <property type="term" value="C:TAT protein transport complex"/>
    <property type="evidence" value="ECO:0007669"/>
    <property type="project" value="UniProtKB-UniRule"/>
</dbReference>
<sequence>MFNIGWTEVILVLGVGLLIFGPKKIPELGQALGKTLRIVKDELNTTDVEETTYIEEETEERS</sequence>
<evidence type="ECO:0000256" key="2">
    <source>
        <dbReference type="ARBA" id="ARBA00022448"/>
    </source>
</evidence>
<evidence type="ECO:0000256" key="5">
    <source>
        <dbReference type="ARBA" id="ARBA00022927"/>
    </source>
</evidence>
<keyword evidence="6 9" id="KW-1133">Transmembrane helix</keyword>
<evidence type="ECO:0000256" key="7">
    <source>
        <dbReference type="ARBA" id="ARBA00023010"/>
    </source>
</evidence>
<keyword evidence="7 9" id="KW-0811">Translocation</keyword>
<comment type="caution">
    <text evidence="10">The sequence shown here is derived from an EMBL/GenBank/DDBJ whole genome shotgun (WGS) entry which is preliminary data.</text>
</comment>
<gene>
    <name evidence="9" type="primary">tatA</name>
    <name evidence="10" type="ORF">QQ91_008190</name>
</gene>
<evidence type="ECO:0000313" key="10">
    <source>
        <dbReference type="EMBL" id="NEV67096.1"/>
    </source>
</evidence>
<evidence type="ECO:0000256" key="1">
    <source>
        <dbReference type="ARBA" id="ARBA00004162"/>
    </source>
</evidence>
<accession>A0A0C1V501</accession>
<dbReference type="HAMAP" id="MF_00236">
    <property type="entry name" value="TatA_E"/>
    <property type="match status" value="1"/>
</dbReference>
<dbReference type="GO" id="GO:0043953">
    <property type="term" value="P:protein transport by the Tat complex"/>
    <property type="evidence" value="ECO:0007669"/>
    <property type="project" value="UniProtKB-UniRule"/>
</dbReference>
<dbReference type="Pfam" id="PF02416">
    <property type="entry name" value="TatA_B_E"/>
    <property type="match status" value="1"/>
</dbReference>
<keyword evidence="4 9" id="KW-0812">Transmembrane</keyword>
<dbReference type="PANTHER" id="PTHR42982:SF1">
    <property type="entry name" value="SEC-INDEPENDENT PROTEIN TRANSLOCASE PROTEIN TATA"/>
    <property type="match status" value="1"/>
</dbReference>
<dbReference type="InterPro" id="IPR003369">
    <property type="entry name" value="TatA/B/E"/>
</dbReference>
<reference evidence="10" key="1">
    <citation type="submission" date="2014-11" db="EMBL/GenBank/DDBJ databases">
        <authorList>
            <person name="Malar M.C."/>
            <person name="Sen D."/>
            <person name="Tripathy S."/>
        </authorList>
    </citation>
    <scope>NUCLEOTIDE SEQUENCE</scope>
    <source>
        <strain evidence="10">BDU141951</strain>
    </source>
</reference>
<reference evidence="10" key="2">
    <citation type="journal article" date="2015" name="Genome Announc.">
        <title>Draft Genome Sequence of Filamentous Marine Cyanobacterium Lyngbya confervoides Strain BDU141951.</title>
        <authorList>
            <person name="Chandrababunaidu M.M."/>
            <person name="Sen D."/>
            <person name="Tripathy S."/>
        </authorList>
    </citation>
    <scope>NUCLEOTIDE SEQUENCE</scope>
    <source>
        <strain evidence="10">BDU141951</strain>
    </source>
</reference>
<dbReference type="InterPro" id="IPR006312">
    <property type="entry name" value="TatA/E"/>
</dbReference>
<dbReference type="AlphaFoldDB" id="A0A0C1V501"/>
<dbReference type="PRINTS" id="PR01506">
    <property type="entry name" value="TATBPROTEIN"/>
</dbReference>
<dbReference type="NCBIfam" id="TIGR01411">
    <property type="entry name" value="tatAE"/>
    <property type="match status" value="1"/>
</dbReference>
<evidence type="ECO:0000256" key="4">
    <source>
        <dbReference type="ARBA" id="ARBA00022692"/>
    </source>
</evidence>
<evidence type="ECO:0000256" key="3">
    <source>
        <dbReference type="ARBA" id="ARBA00022475"/>
    </source>
</evidence>
<dbReference type="PANTHER" id="PTHR42982">
    <property type="entry name" value="SEC-INDEPENDENT PROTEIN TRANSLOCASE PROTEIN TATA"/>
    <property type="match status" value="1"/>
</dbReference>
<dbReference type="GO" id="GO:0008320">
    <property type="term" value="F:protein transmembrane transporter activity"/>
    <property type="evidence" value="ECO:0007669"/>
    <property type="project" value="UniProtKB-UniRule"/>
</dbReference>
<comment type="function">
    <text evidence="9">Part of the twin-arginine translocation (Tat) system that transports large folded proteins containing a characteristic twin-arginine motif in their signal peptide across membranes. TatA could form the protein-conducting channel of the Tat system.</text>
</comment>
<comment type="similarity">
    <text evidence="9">Belongs to the TatA/E family.</text>
</comment>
<reference evidence="10" key="3">
    <citation type="submission" date="2020-02" db="EMBL/GenBank/DDBJ databases">
        <authorList>
            <person name="Sarangi A.N."/>
            <person name="Ghosh S."/>
            <person name="Mukherjee M."/>
            <person name="Tripathy S."/>
        </authorList>
    </citation>
    <scope>NUCLEOTIDE SEQUENCE</scope>
    <source>
        <strain evidence="10">BDU141951</strain>
    </source>
</reference>
<comment type="subcellular location">
    <subcellularLocation>
        <location evidence="1 9">Cell membrane</location>
        <topology evidence="1 9">Single-pass membrane protein</topology>
    </subcellularLocation>
</comment>
<keyword evidence="5 9" id="KW-0653">Protein transport</keyword>
<dbReference type="NCBIfam" id="NF011430">
    <property type="entry name" value="PRK14861.1"/>
    <property type="match status" value="1"/>
</dbReference>
<dbReference type="Gene3D" id="1.20.5.3310">
    <property type="match status" value="1"/>
</dbReference>
<keyword evidence="8 9" id="KW-0472">Membrane</keyword>
<dbReference type="EMBL" id="JTHE02000003">
    <property type="protein sequence ID" value="NEV67096.1"/>
    <property type="molecule type" value="Genomic_DNA"/>
</dbReference>
<keyword evidence="2 9" id="KW-0813">Transport</keyword>
<evidence type="ECO:0000256" key="8">
    <source>
        <dbReference type="ARBA" id="ARBA00023136"/>
    </source>
</evidence>
<organism evidence="10">
    <name type="scientific">Lyngbya confervoides BDU141951</name>
    <dbReference type="NCBI Taxonomy" id="1574623"/>
    <lineage>
        <taxon>Bacteria</taxon>
        <taxon>Bacillati</taxon>
        <taxon>Cyanobacteriota</taxon>
        <taxon>Cyanophyceae</taxon>
        <taxon>Oscillatoriophycideae</taxon>
        <taxon>Oscillatoriales</taxon>
        <taxon>Microcoleaceae</taxon>
        <taxon>Lyngbya</taxon>
    </lineage>
</organism>
<evidence type="ECO:0000256" key="9">
    <source>
        <dbReference type="HAMAP-Rule" id="MF_00236"/>
    </source>
</evidence>
<evidence type="ECO:0000256" key="6">
    <source>
        <dbReference type="ARBA" id="ARBA00022989"/>
    </source>
</evidence>
<comment type="subunit">
    <text evidence="9">Forms a complex with TatC.</text>
</comment>
<name>A0A0C1V501_9CYAN</name>